<organism evidence="3 4">
    <name type="scientific">Gambusia affinis</name>
    <name type="common">Western mosquitofish</name>
    <name type="synonym">Heterandria affinis</name>
    <dbReference type="NCBI Taxonomy" id="33528"/>
    <lineage>
        <taxon>Eukaryota</taxon>
        <taxon>Metazoa</taxon>
        <taxon>Chordata</taxon>
        <taxon>Craniata</taxon>
        <taxon>Vertebrata</taxon>
        <taxon>Euteleostomi</taxon>
        <taxon>Actinopterygii</taxon>
        <taxon>Neopterygii</taxon>
        <taxon>Teleostei</taxon>
        <taxon>Neoteleostei</taxon>
        <taxon>Acanthomorphata</taxon>
        <taxon>Ovalentaria</taxon>
        <taxon>Atherinomorphae</taxon>
        <taxon>Cyprinodontiformes</taxon>
        <taxon>Poeciliidae</taxon>
        <taxon>Poeciliinae</taxon>
        <taxon>Gambusia</taxon>
    </lineage>
</organism>
<dbReference type="Pfam" id="PF18703">
    <property type="entry name" value="MALT1_Ig"/>
    <property type="match status" value="1"/>
</dbReference>
<dbReference type="Gene3D" id="2.60.40.10">
    <property type="entry name" value="Immunoglobulins"/>
    <property type="match status" value="1"/>
</dbReference>
<feature type="region of interest" description="Disordered" evidence="1">
    <location>
        <begin position="471"/>
        <end position="503"/>
    </location>
</feature>
<dbReference type="Proteomes" id="UP000250572">
    <property type="component" value="Unassembled WGS sequence"/>
</dbReference>
<dbReference type="Gene3D" id="2.60.40.3360">
    <property type="match status" value="1"/>
</dbReference>
<dbReference type="SMART" id="SM00408">
    <property type="entry name" value="IGc2"/>
    <property type="match status" value="1"/>
</dbReference>
<dbReference type="Pfam" id="PF00656">
    <property type="entry name" value="Peptidase_C14"/>
    <property type="match status" value="1"/>
</dbReference>
<gene>
    <name evidence="3" type="ORF">CCH79_00007187</name>
</gene>
<evidence type="ECO:0000313" key="3">
    <source>
        <dbReference type="EMBL" id="PWA20990.1"/>
    </source>
</evidence>
<dbReference type="InterPro" id="IPR033540">
    <property type="entry name" value="MALT1_IG-like_dom_sf"/>
</dbReference>
<dbReference type="InterPro" id="IPR041077">
    <property type="entry name" value="MALT1_Ig"/>
</dbReference>
<sequence length="524" mass="58413">MAGCSSMFQVSGLRISQQPISQAASEGDVLVLKCRAEANPPPQYEWYHNKMPMPQQKACSLRIPCVTTEHRGEYRCKVFNLYHEAWSDTATEMNSAVSEFLLLLDKGVYGLLYFAGHGYENYGNSFMVPIDAPASYTSKHCLCVQNILTRMQEKKTGLNVFLLDINPNDGLIVQPGTLKVTANIVFGYATCVDAEAYEVKREDVSNGIFISFLKRHVCEDEKVTVMLDKVAEDMGRCAITRGRQALELRSNLSERRSLTDHIQPLDSSASDSARNLQWAIAHVLPESRSLNFDCGVKVQLGFAAEFSNIMVIYTRILEKPAEIDSCSAQLTDFPQEVDIDLKKSNQETLFEAGCLLLIKEELPSLEEHSLYTRIRSLQRLKRDLTFTVCLHYTYSNMDEEVVERLPVTVGKPLVSKLNLHESRTSSSCSAILGPGLDSFNYPESSSFASIDSPSNTWPHYGDAGSAVSQSDSLTFSRGANLPEESDSPGELDSRQPLTASKSLPHSQVNEISYKFSDMYNLHSL</sequence>
<evidence type="ECO:0000256" key="1">
    <source>
        <dbReference type="SAM" id="MobiDB-lite"/>
    </source>
</evidence>
<dbReference type="PANTHER" id="PTHR22576:SF27">
    <property type="entry name" value="PARACASPASE 2"/>
    <property type="match status" value="1"/>
</dbReference>
<dbReference type="SUPFAM" id="SSF52129">
    <property type="entry name" value="Caspase-like"/>
    <property type="match status" value="1"/>
</dbReference>
<dbReference type="PROSITE" id="PS50835">
    <property type="entry name" value="IG_LIKE"/>
    <property type="match status" value="1"/>
</dbReference>
<name>A0A315VC68_GAMAF</name>
<dbReference type="Gene3D" id="3.40.50.1460">
    <property type="match status" value="1"/>
</dbReference>
<dbReference type="Pfam" id="PF13927">
    <property type="entry name" value="Ig_3"/>
    <property type="match status" value="1"/>
</dbReference>
<dbReference type="InterPro" id="IPR036179">
    <property type="entry name" value="Ig-like_dom_sf"/>
</dbReference>
<dbReference type="InterPro" id="IPR052039">
    <property type="entry name" value="Caspase-related_regulators"/>
</dbReference>
<feature type="domain" description="Ig-like" evidence="2">
    <location>
        <begin position="13"/>
        <end position="98"/>
    </location>
</feature>
<dbReference type="InterPro" id="IPR029030">
    <property type="entry name" value="Caspase-like_dom_sf"/>
</dbReference>
<dbReference type="InterPro" id="IPR007110">
    <property type="entry name" value="Ig-like_dom"/>
</dbReference>
<dbReference type="GO" id="GO:0004197">
    <property type="term" value="F:cysteine-type endopeptidase activity"/>
    <property type="evidence" value="ECO:0007669"/>
    <property type="project" value="InterPro"/>
</dbReference>
<keyword evidence="4" id="KW-1185">Reference proteome</keyword>
<evidence type="ECO:0000313" key="4">
    <source>
        <dbReference type="Proteomes" id="UP000250572"/>
    </source>
</evidence>
<dbReference type="GO" id="GO:0006508">
    <property type="term" value="P:proteolysis"/>
    <property type="evidence" value="ECO:0007669"/>
    <property type="project" value="InterPro"/>
</dbReference>
<dbReference type="InterPro" id="IPR003599">
    <property type="entry name" value="Ig_sub"/>
</dbReference>
<dbReference type="AlphaFoldDB" id="A0A315VC68"/>
<dbReference type="STRING" id="33528.ENSGAFP00000023998"/>
<dbReference type="InterPro" id="IPR013783">
    <property type="entry name" value="Ig-like_fold"/>
</dbReference>
<reference evidence="3 4" key="1">
    <citation type="journal article" date="2018" name="G3 (Bethesda)">
        <title>A High-Quality Reference Genome for the Invasive Mosquitofish Gambusia affinis Using a Chicago Library.</title>
        <authorList>
            <person name="Hoffberg S.L."/>
            <person name="Troendle N.J."/>
            <person name="Glenn T.C."/>
            <person name="Mahmud O."/>
            <person name="Louha S."/>
            <person name="Chalopin D."/>
            <person name="Bennetzen J.L."/>
            <person name="Mauricio R."/>
        </authorList>
    </citation>
    <scope>NUCLEOTIDE SEQUENCE [LARGE SCALE GENOMIC DNA]</scope>
    <source>
        <strain evidence="3">NE01/NJP1002.9</strain>
        <tissue evidence="3">Muscle</tissue>
    </source>
</reference>
<comment type="caution">
    <text evidence="3">The sequence shown here is derived from an EMBL/GenBank/DDBJ whole genome shotgun (WGS) entry which is preliminary data.</text>
</comment>
<dbReference type="SMART" id="SM00409">
    <property type="entry name" value="IG"/>
    <property type="match status" value="1"/>
</dbReference>
<dbReference type="InterPro" id="IPR003598">
    <property type="entry name" value="Ig_sub2"/>
</dbReference>
<dbReference type="SUPFAM" id="SSF48726">
    <property type="entry name" value="Immunoglobulin"/>
    <property type="match status" value="1"/>
</dbReference>
<dbReference type="EMBL" id="NHOQ01001926">
    <property type="protein sequence ID" value="PWA20990.1"/>
    <property type="molecule type" value="Genomic_DNA"/>
</dbReference>
<accession>A0A315VC68</accession>
<dbReference type="PANTHER" id="PTHR22576">
    <property type="entry name" value="MUCOSA ASSOCIATED LYMPHOID TISSUE LYMPHOMA TRANSLOCATION PROTEIN 1/PARACASPASE"/>
    <property type="match status" value="1"/>
</dbReference>
<dbReference type="InterPro" id="IPR011600">
    <property type="entry name" value="Pept_C14_caspase"/>
</dbReference>
<protein>
    <recommendedName>
        <fullName evidence="2">Ig-like domain-containing protein</fullName>
    </recommendedName>
</protein>
<evidence type="ECO:0000259" key="2">
    <source>
        <dbReference type="PROSITE" id="PS50835"/>
    </source>
</evidence>
<proteinExistence type="predicted"/>